<dbReference type="AlphaFoldDB" id="A0A1G8TT69"/>
<comment type="similarity">
    <text evidence="1">Belongs to the LysR transcriptional regulatory family.</text>
</comment>
<evidence type="ECO:0000259" key="5">
    <source>
        <dbReference type="PROSITE" id="PS50931"/>
    </source>
</evidence>
<dbReference type="PROSITE" id="PS50931">
    <property type="entry name" value="HTH_LYSR"/>
    <property type="match status" value="1"/>
</dbReference>
<dbReference type="PANTHER" id="PTHR30346">
    <property type="entry name" value="TRANSCRIPTIONAL DUAL REGULATOR HCAR-RELATED"/>
    <property type="match status" value="1"/>
</dbReference>
<evidence type="ECO:0000256" key="3">
    <source>
        <dbReference type="ARBA" id="ARBA00023125"/>
    </source>
</evidence>
<dbReference type="PANTHER" id="PTHR30346:SF29">
    <property type="entry name" value="LYSR SUBSTRATE-BINDING"/>
    <property type="match status" value="1"/>
</dbReference>
<name>A0A1G8TT69_9PSEU</name>
<protein>
    <submittedName>
        <fullName evidence="6">DNA-binding transcriptional regulator, LysR family</fullName>
    </submittedName>
</protein>
<dbReference type="Proteomes" id="UP000199682">
    <property type="component" value="Unassembled WGS sequence"/>
</dbReference>
<evidence type="ECO:0000256" key="1">
    <source>
        <dbReference type="ARBA" id="ARBA00009437"/>
    </source>
</evidence>
<organism evidence="6 7">
    <name type="scientific">Lentzea albidocapillata subsp. violacea</name>
    <dbReference type="NCBI Taxonomy" id="128104"/>
    <lineage>
        <taxon>Bacteria</taxon>
        <taxon>Bacillati</taxon>
        <taxon>Actinomycetota</taxon>
        <taxon>Actinomycetes</taxon>
        <taxon>Pseudonocardiales</taxon>
        <taxon>Pseudonocardiaceae</taxon>
        <taxon>Lentzea</taxon>
    </lineage>
</organism>
<dbReference type="GO" id="GO:0003677">
    <property type="term" value="F:DNA binding"/>
    <property type="evidence" value="ECO:0007669"/>
    <property type="project" value="UniProtKB-KW"/>
</dbReference>
<dbReference type="GO" id="GO:0032993">
    <property type="term" value="C:protein-DNA complex"/>
    <property type="evidence" value="ECO:0007669"/>
    <property type="project" value="TreeGrafter"/>
</dbReference>
<gene>
    <name evidence="6" type="ORF">SAMN04488074_10278</name>
</gene>
<dbReference type="CDD" id="cd08423">
    <property type="entry name" value="PBP2_LTTR_like_6"/>
    <property type="match status" value="1"/>
</dbReference>
<evidence type="ECO:0000256" key="4">
    <source>
        <dbReference type="ARBA" id="ARBA00023163"/>
    </source>
</evidence>
<sequence>MRHRHCRPTIAKTIETFLGRLRSIADVLNLERLRTLLAVSTTGSVRGAAEALHVTTSAVSQQLSTLEREVGQRLLEKEGRGIRLTDAGNLLAEHAGRLLQQVELVETDLAGHRGTVAGSLTVAAFATAARGLLPTVLHTLRQRHPALSARLAELEPTESIAQLRHADIDIAVVQDWPEEPLTVPEGISSAPLLEDVLDVALPARHPFAGRATVTLDELHAEDWVGWPSDEICHGWLENTLRRNGIERRVRHTASEHSTQLALVAAGLGAAIIPRLGRGPTPVGVRFVPLQPAPRRRVFALWRNSTTNRPACRAALRALQDAARECDLTSVS</sequence>
<dbReference type="InterPro" id="IPR036390">
    <property type="entry name" value="WH_DNA-bd_sf"/>
</dbReference>
<dbReference type="SUPFAM" id="SSF53850">
    <property type="entry name" value="Periplasmic binding protein-like II"/>
    <property type="match status" value="1"/>
</dbReference>
<dbReference type="EMBL" id="FNET01000002">
    <property type="protein sequence ID" value="SDJ44627.1"/>
    <property type="molecule type" value="Genomic_DNA"/>
</dbReference>
<dbReference type="Gene3D" id="3.40.190.10">
    <property type="entry name" value="Periplasmic binding protein-like II"/>
    <property type="match status" value="2"/>
</dbReference>
<dbReference type="InterPro" id="IPR000847">
    <property type="entry name" value="LysR_HTH_N"/>
</dbReference>
<evidence type="ECO:0000256" key="2">
    <source>
        <dbReference type="ARBA" id="ARBA00023015"/>
    </source>
</evidence>
<evidence type="ECO:0000313" key="7">
    <source>
        <dbReference type="Proteomes" id="UP000199682"/>
    </source>
</evidence>
<dbReference type="InterPro" id="IPR036388">
    <property type="entry name" value="WH-like_DNA-bd_sf"/>
</dbReference>
<proteinExistence type="inferred from homology"/>
<keyword evidence="3 6" id="KW-0238">DNA-binding</keyword>
<evidence type="ECO:0000313" key="6">
    <source>
        <dbReference type="EMBL" id="SDJ44627.1"/>
    </source>
</evidence>
<accession>A0A1G8TT69</accession>
<keyword evidence="2" id="KW-0805">Transcription regulation</keyword>
<dbReference type="Pfam" id="PF03466">
    <property type="entry name" value="LysR_substrate"/>
    <property type="match status" value="1"/>
</dbReference>
<dbReference type="Pfam" id="PF00126">
    <property type="entry name" value="HTH_1"/>
    <property type="match status" value="1"/>
</dbReference>
<reference evidence="7" key="1">
    <citation type="submission" date="2016-10" db="EMBL/GenBank/DDBJ databases">
        <authorList>
            <person name="Varghese N."/>
            <person name="Submissions S."/>
        </authorList>
    </citation>
    <scope>NUCLEOTIDE SEQUENCE [LARGE SCALE GENOMIC DNA]</scope>
    <source>
        <strain evidence="7">DSM 44796</strain>
    </source>
</reference>
<keyword evidence="4" id="KW-0804">Transcription</keyword>
<dbReference type="InterPro" id="IPR005119">
    <property type="entry name" value="LysR_subst-bd"/>
</dbReference>
<dbReference type="SUPFAM" id="SSF46785">
    <property type="entry name" value="Winged helix' DNA-binding domain"/>
    <property type="match status" value="1"/>
</dbReference>
<dbReference type="Gene3D" id="1.10.10.10">
    <property type="entry name" value="Winged helix-like DNA-binding domain superfamily/Winged helix DNA-binding domain"/>
    <property type="match status" value="1"/>
</dbReference>
<dbReference type="GO" id="GO:0003700">
    <property type="term" value="F:DNA-binding transcription factor activity"/>
    <property type="evidence" value="ECO:0007669"/>
    <property type="project" value="InterPro"/>
</dbReference>
<feature type="domain" description="HTH lysR-type" evidence="5">
    <location>
        <begin position="28"/>
        <end position="85"/>
    </location>
</feature>
<dbReference type="FunFam" id="1.10.10.10:FF:000001">
    <property type="entry name" value="LysR family transcriptional regulator"/>
    <property type="match status" value="1"/>
</dbReference>